<sequence length="880" mass="98118">MPRPWTSLRKNAEPDGTVGGSTTSPALEPLLREGSVGHVSSDASVVRQYSCFLDKEWGREQWRPPRSWHRGAGKDVVVTNADVCNIRAMTIIAQHRRDKFASLTVLYGRLEYGFIRAAATPAGSTVATWKLSTSTRALNLMRQHFAAELVVQVQAPGPLSPKTPVRSTAPWNQNSSGVTADARPPLSIVPPSESTHTVDNPPRIGPGEGDDFAPGLRQTALEQLGNPEQLLDANVINFLQNRFKSNTLGDTNLIHPDYFRSLLSPRPRTAADHANTDKVVNGIRQRKESISAILHNWDRGHWTLASFWPDEDAKTLTVQHYDPAHTRTAYPRGEFLKTKFKAWVQANFDGWKLVWSPIVGPRNCPSVRSGIFVILGMIEWLNNKKIHPESWQGSKARDVLQRQFAQLDEQSASRNLVQGEVQTPRRGYCSHDTPGGNDSPQLSDSPVTPDSGVFCHRSDNSPRTPSDQETHETFPDRLLIRQSSPITPTAEDSPRTKRRVHWASDPPSPVEEPEPLSKKTCLRQSSPAKELGPPSKETGRRQSMTMVFTNALVELQEMSSRFKEIRKILSELDFDELSRESLATDCELKEQIEMLSGIVENQDRLFEKELQKHTVAEQGKASLDSLRQQYHVRQRPEIPANVPEESRNAIAEVMDETMFAAEHVIIKKTEAQSKLAQEAADKMKQAKIKGDEARELVLTKGQLHSEVQENILAIAKVLLFEGVGEDVCDALEKGLKLDRGRCARSALTGMLRERAKGRVSVRQSDIREETGKPGKIPEEMQGKTVSRDRGVCGCTDVLGAPSASRRLAVRLSSQSRGMDHGWCDGDVRRCVIGAENKEQEEGGKGLVRSTERDMVRLQAADGWVIERGGQREHWQHNLEG</sequence>
<feature type="region of interest" description="Disordered" evidence="2">
    <location>
        <begin position="411"/>
        <end position="543"/>
    </location>
</feature>
<dbReference type="EMBL" id="JAGMUU010000009">
    <property type="protein sequence ID" value="KAH7145536.1"/>
    <property type="molecule type" value="Genomic_DNA"/>
</dbReference>
<feature type="compositionally biased region" description="Polar residues" evidence="2">
    <location>
        <begin position="436"/>
        <end position="448"/>
    </location>
</feature>
<keyword evidence="1" id="KW-0175">Coiled coil</keyword>
<feature type="coiled-coil region" evidence="1">
    <location>
        <begin position="666"/>
        <end position="696"/>
    </location>
</feature>
<proteinExistence type="predicted"/>
<feature type="compositionally biased region" description="Basic and acidic residues" evidence="2">
    <location>
        <begin position="764"/>
        <end position="782"/>
    </location>
</feature>
<accession>A0A9P9EUU7</accession>
<feature type="region of interest" description="Disordered" evidence="2">
    <location>
        <begin position="1"/>
        <end position="27"/>
    </location>
</feature>
<evidence type="ECO:0000313" key="4">
    <source>
        <dbReference type="Proteomes" id="UP000717696"/>
    </source>
</evidence>
<keyword evidence="4" id="KW-1185">Reference proteome</keyword>
<feature type="compositionally biased region" description="Basic and acidic residues" evidence="2">
    <location>
        <begin position="456"/>
        <end position="479"/>
    </location>
</feature>
<feature type="region of interest" description="Disordered" evidence="2">
    <location>
        <begin position="160"/>
        <end position="214"/>
    </location>
</feature>
<feature type="region of interest" description="Disordered" evidence="2">
    <location>
        <begin position="758"/>
        <end position="782"/>
    </location>
</feature>
<feature type="compositionally biased region" description="Polar residues" evidence="2">
    <location>
        <begin position="165"/>
        <end position="178"/>
    </location>
</feature>
<dbReference type="OrthoDB" id="5087258at2759"/>
<reference evidence="3" key="1">
    <citation type="journal article" date="2021" name="Nat. Commun.">
        <title>Genetic determinants of endophytism in the Arabidopsis root mycobiome.</title>
        <authorList>
            <person name="Mesny F."/>
            <person name="Miyauchi S."/>
            <person name="Thiergart T."/>
            <person name="Pickel B."/>
            <person name="Atanasova L."/>
            <person name="Karlsson M."/>
            <person name="Huettel B."/>
            <person name="Barry K.W."/>
            <person name="Haridas S."/>
            <person name="Chen C."/>
            <person name="Bauer D."/>
            <person name="Andreopoulos W."/>
            <person name="Pangilinan J."/>
            <person name="LaButti K."/>
            <person name="Riley R."/>
            <person name="Lipzen A."/>
            <person name="Clum A."/>
            <person name="Drula E."/>
            <person name="Henrissat B."/>
            <person name="Kohler A."/>
            <person name="Grigoriev I.V."/>
            <person name="Martin F.M."/>
            <person name="Hacquard S."/>
        </authorList>
    </citation>
    <scope>NUCLEOTIDE SEQUENCE</scope>
    <source>
        <strain evidence="3">MPI-CAGE-AT-0021</strain>
    </source>
</reference>
<evidence type="ECO:0000256" key="2">
    <source>
        <dbReference type="SAM" id="MobiDB-lite"/>
    </source>
</evidence>
<evidence type="ECO:0000256" key="1">
    <source>
        <dbReference type="SAM" id="Coils"/>
    </source>
</evidence>
<dbReference type="Proteomes" id="UP000717696">
    <property type="component" value="Unassembled WGS sequence"/>
</dbReference>
<dbReference type="AlphaFoldDB" id="A0A9P9EUU7"/>
<evidence type="ECO:0008006" key="5">
    <source>
        <dbReference type="Google" id="ProtNLM"/>
    </source>
</evidence>
<protein>
    <recommendedName>
        <fullName evidence="5">Ubiquitin-like protease family profile domain-containing protein</fullName>
    </recommendedName>
</protein>
<dbReference type="InterPro" id="IPR038765">
    <property type="entry name" value="Papain-like_cys_pep_sf"/>
</dbReference>
<evidence type="ECO:0000313" key="3">
    <source>
        <dbReference type="EMBL" id="KAH7145536.1"/>
    </source>
</evidence>
<name>A0A9P9EUU7_9HYPO</name>
<dbReference type="SUPFAM" id="SSF54001">
    <property type="entry name" value="Cysteine proteinases"/>
    <property type="match status" value="1"/>
</dbReference>
<comment type="caution">
    <text evidence="3">The sequence shown here is derived from an EMBL/GenBank/DDBJ whole genome shotgun (WGS) entry which is preliminary data.</text>
</comment>
<organism evidence="3 4">
    <name type="scientific">Dactylonectria estremocensis</name>
    <dbReference type="NCBI Taxonomy" id="1079267"/>
    <lineage>
        <taxon>Eukaryota</taxon>
        <taxon>Fungi</taxon>
        <taxon>Dikarya</taxon>
        <taxon>Ascomycota</taxon>
        <taxon>Pezizomycotina</taxon>
        <taxon>Sordariomycetes</taxon>
        <taxon>Hypocreomycetidae</taxon>
        <taxon>Hypocreales</taxon>
        <taxon>Nectriaceae</taxon>
        <taxon>Dactylonectria</taxon>
    </lineage>
</organism>
<gene>
    <name evidence="3" type="ORF">B0J13DRAFT_525070</name>
</gene>